<name>A0A8X7NVF7_BRACI</name>
<dbReference type="InterPro" id="IPR000782">
    <property type="entry name" value="FAS1_domain"/>
</dbReference>
<dbReference type="Proteomes" id="UP000886595">
    <property type="component" value="Unassembled WGS sequence"/>
</dbReference>
<keyword evidence="2" id="KW-0472">Membrane</keyword>
<dbReference type="EMBL" id="JAAMPC010001604">
    <property type="protein sequence ID" value="KAG2239322.1"/>
    <property type="molecule type" value="Genomic_DNA"/>
</dbReference>
<evidence type="ECO:0000256" key="2">
    <source>
        <dbReference type="SAM" id="Phobius"/>
    </source>
</evidence>
<reference evidence="5 6" key="1">
    <citation type="submission" date="2020-02" db="EMBL/GenBank/DDBJ databases">
        <authorList>
            <person name="Ma Q."/>
            <person name="Huang Y."/>
            <person name="Song X."/>
            <person name="Pei D."/>
        </authorList>
    </citation>
    <scope>NUCLEOTIDE SEQUENCE [LARGE SCALE GENOMIC DNA]</scope>
    <source>
        <strain evidence="5">Sxm20200214</strain>
        <tissue evidence="5">Leaf</tissue>
    </source>
</reference>
<dbReference type="PANTHER" id="PTHR36069">
    <property type="entry name" value="EXPRESSED PROTEIN-RELATED"/>
    <property type="match status" value="1"/>
</dbReference>
<dbReference type="PROSITE" id="PS50213">
    <property type="entry name" value="FAS1"/>
    <property type="match status" value="1"/>
</dbReference>
<feature type="signal peptide" evidence="3">
    <location>
        <begin position="1"/>
        <end position="24"/>
    </location>
</feature>
<dbReference type="OrthoDB" id="1934418at2759"/>
<keyword evidence="2" id="KW-0812">Transmembrane</keyword>
<dbReference type="SMART" id="SM00554">
    <property type="entry name" value="FAS1"/>
    <property type="match status" value="1"/>
</dbReference>
<evidence type="ECO:0000313" key="5">
    <source>
        <dbReference type="EMBL" id="KAG2239322.1"/>
    </source>
</evidence>
<evidence type="ECO:0000256" key="1">
    <source>
        <dbReference type="SAM" id="MobiDB-lite"/>
    </source>
</evidence>
<evidence type="ECO:0000313" key="6">
    <source>
        <dbReference type="Proteomes" id="UP000886595"/>
    </source>
</evidence>
<comment type="caution">
    <text evidence="5">The sequence shown here is derived from an EMBL/GenBank/DDBJ whole genome shotgun (WGS) entry which is preliminary data.</text>
</comment>
<feature type="chain" id="PRO_5036463510" description="FAS1 domain-containing protein" evidence="3">
    <location>
        <begin position="25"/>
        <end position="278"/>
    </location>
</feature>
<keyword evidence="3" id="KW-0732">Signal</keyword>
<feature type="compositionally biased region" description="Basic and acidic residues" evidence="1">
    <location>
        <begin position="193"/>
        <end position="215"/>
    </location>
</feature>
<organism evidence="5 6">
    <name type="scientific">Brassica carinata</name>
    <name type="common">Ethiopian mustard</name>
    <name type="synonym">Abyssinian cabbage</name>
    <dbReference type="NCBI Taxonomy" id="52824"/>
    <lineage>
        <taxon>Eukaryota</taxon>
        <taxon>Viridiplantae</taxon>
        <taxon>Streptophyta</taxon>
        <taxon>Embryophyta</taxon>
        <taxon>Tracheophyta</taxon>
        <taxon>Spermatophyta</taxon>
        <taxon>Magnoliopsida</taxon>
        <taxon>eudicotyledons</taxon>
        <taxon>Gunneridae</taxon>
        <taxon>Pentapetalae</taxon>
        <taxon>rosids</taxon>
        <taxon>malvids</taxon>
        <taxon>Brassicales</taxon>
        <taxon>Brassicaceae</taxon>
        <taxon>Brassiceae</taxon>
        <taxon>Brassica</taxon>
    </lineage>
</organism>
<keyword evidence="2" id="KW-1133">Transmembrane helix</keyword>
<dbReference type="PANTHER" id="PTHR36069:SF1">
    <property type="entry name" value="EXPRESSED PROTEIN"/>
    <property type="match status" value="1"/>
</dbReference>
<keyword evidence="6" id="KW-1185">Reference proteome</keyword>
<accession>A0A8X7NVF7</accession>
<feature type="region of interest" description="Disordered" evidence="1">
    <location>
        <begin position="168"/>
        <end position="252"/>
    </location>
</feature>
<dbReference type="InterPro" id="IPR053339">
    <property type="entry name" value="FAS1_domain_protein"/>
</dbReference>
<feature type="domain" description="FAS1" evidence="4">
    <location>
        <begin position="34"/>
        <end position="164"/>
    </location>
</feature>
<dbReference type="AlphaFoldDB" id="A0A8X7NVF7"/>
<evidence type="ECO:0000256" key="3">
    <source>
        <dbReference type="SAM" id="SignalP"/>
    </source>
</evidence>
<feature type="transmembrane region" description="Helical" evidence="2">
    <location>
        <begin position="257"/>
        <end position="277"/>
    </location>
</feature>
<proteinExistence type="predicted"/>
<sequence length="278" mass="30743">MRAIQTHVKIFFILVIIVAASTRAQKSPHHHGNNHDLSIAIQEMEKANYFSFVMLINMLHTTNPKFLANITFLMPKDKTLSRSNVIQQDSISEFLLRHSIPSPLLFEHLDLIPNGSIVPSSLPHYTLKISNGGRLNYFVNNVKIISRNICSLGSIKCHGIDGILPSPSVINDDSPRDNDHTSPFISCPSSHNNSEHDSPHNNSDHNSSRPDDHTHTYNSGHNSSRPDDHTHTHRVAPPPTSSPTLVPKSDSSTLREGYTGFIVLLGLLSCVMGIGMAM</sequence>
<evidence type="ECO:0000259" key="4">
    <source>
        <dbReference type="PROSITE" id="PS50213"/>
    </source>
</evidence>
<protein>
    <recommendedName>
        <fullName evidence="4">FAS1 domain-containing protein</fullName>
    </recommendedName>
</protein>
<gene>
    <name evidence="5" type="ORF">Bca52824_090182</name>
</gene>